<accession>W1V055</accession>
<keyword evidence="5 9" id="KW-0812">Transmembrane</keyword>
<gene>
    <name evidence="10" type="ORF">Q619_VDC00553G0003</name>
</gene>
<feature type="transmembrane region" description="Helical" evidence="9">
    <location>
        <begin position="53"/>
        <end position="77"/>
    </location>
</feature>
<dbReference type="AlphaFoldDB" id="W1V055"/>
<dbReference type="Pfam" id="PF01040">
    <property type="entry name" value="UbiA"/>
    <property type="match status" value="1"/>
</dbReference>
<dbReference type="GO" id="GO:0042371">
    <property type="term" value="P:vitamin K biosynthetic process"/>
    <property type="evidence" value="ECO:0007669"/>
    <property type="project" value="TreeGrafter"/>
</dbReference>
<evidence type="ECO:0000256" key="2">
    <source>
        <dbReference type="ARBA" id="ARBA00004863"/>
    </source>
</evidence>
<evidence type="ECO:0000256" key="3">
    <source>
        <dbReference type="ARBA" id="ARBA00022428"/>
    </source>
</evidence>
<feature type="transmembrane region" description="Helical" evidence="9">
    <location>
        <begin position="108"/>
        <end position="127"/>
    </location>
</feature>
<evidence type="ECO:0000256" key="8">
    <source>
        <dbReference type="NCBIfam" id="TIGR00751"/>
    </source>
</evidence>
<comment type="caution">
    <text evidence="10">The sequence shown here is derived from an EMBL/GenBank/DDBJ whole genome shotgun (WGS) entry which is preliminary data.</text>
</comment>
<dbReference type="Gene3D" id="1.20.120.1780">
    <property type="entry name" value="UbiA prenyltransferase"/>
    <property type="match status" value="1"/>
</dbReference>
<dbReference type="EMBL" id="AZMJ01000553">
    <property type="protein sequence ID" value="ETI98329.1"/>
    <property type="molecule type" value="Genomic_DNA"/>
</dbReference>
<reference evidence="10 11" key="1">
    <citation type="submission" date="2013-12" db="EMBL/GenBank/DDBJ databases">
        <title>A Varibaculum cambriense genome reconstructed from a premature infant gut community with otherwise low bacterial novelty that shifts toward anaerobic metabolism during the third week of life.</title>
        <authorList>
            <person name="Brown C.T."/>
            <person name="Sharon I."/>
            <person name="Thomas B.C."/>
            <person name="Castelle C.J."/>
            <person name="Morowitz M.J."/>
            <person name="Banfield J.F."/>
        </authorList>
    </citation>
    <scope>NUCLEOTIDE SEQUENCE [LARGE SCALE GENOMIC DNA]</scope>
    <source>
        <strain evidence="11">DORA_11</strain>
    </source>
</reference>
<dbReference type="InterPro" id="IPR000537">
    <property type="entry name" value="UbiA_prenyltransferase"/>
</dbReference>
<evidence type="ECO:0000313" key="10">
    <source>
        <dbReference type="EMBL" id="ETI98329.1"/>
    </source>
</evidence>
<comment type="subcellular location">
    <subcellularLocation>
        <location evidence="1">Membrane</location>
        <topology evidence="1">Multi-pass membrane protein</topology>
    </subcellularLocation>
</comment>
<comment type="pathway">
    <text evidence="2">Quinol/quinone metabolism; menaquinone biosynthesis.</text>
</comment>
<feature type="transmembrane region" description="Helical" evidence="9">
    <location>
        <begin position="164"/>
        <end position="183"/>
    </location>
</feature>
<evidence type="ECO:0000256" key="4">
    <source>
        <dbReference type="ARBA" id="ARBA00022679"/>
    </source>
</evidence>
<name>W1V055_9FIRM</name>
<evidence type="ECO:0000256" key="9">
    <source>
        <dbReference type="SAM" id="Phobius"/>
    </source>
</evidence>
<keyword evidence="4 10" id="KW-0808">Transferase</keyword>
<sequence length="315" mass="34586">MYEKWKGVHTRCVFNMIQELIPLTRPRTLAAALGPTILGAAFSYYAFGAAQGTGLAIFHTVLIFLAVVTAQIVANLWNEYKDFKSGLDAGQKVGNAGSITRGVITPELIITMIKALMFVPIIIGLYLSATITWYYIPVGFLCILISFLYSGGPKPISRTPFGEISSGIAMGFAIVLITGYAWIRELSLALLIPAIPSTLLVGSIMLTNNIRDIRNDESHGRHTLPIVLGRERALSLMSISYIFNFIWIIAWIIVGHMTWFALLAFLAAPLAFKTIHTLSTNTDEFQLDKAMGTTAGAAMIYQLMWAIGLIMGKLF</sequence>
<dbReference type="InterPro" id="IPR026046">
    <property type="entry name" value="UBIAD1"/>
</dbReference>
<dbReference type="GO" id="GO:0046428">
    <property type="term" value="F:1,4-dihydroxy-2-naphthoate polyprenyltransferase activity"/>
    <property type="evidence" value="ECO:0007669"/>
    <property type="project" value="UniProtKB-UniRule"/>
</dbReference>
<evidence type="ECO:0000256" key="6">
    <source>
        <dbReference type="ARBA" id="ARBA00022989"/>
    </source>
</evidence>
<organism evidence="10 11">
    <name type="scientific">Veillonella dispar DORA_11</name>
    <dbReference type="NCBI Taxonomy" id="1403949"/>
    <lineage>
        <taxon>Bacteria</taxon>
        <taxon>Bacillati</taxon>
        <taxon>Bacillota</taxon>
        <taxon>Negativicutes</taxon>
        <taxon>Veillonellales</taxon>
        <taxon>Veillonellaceae</taxon>
        <taxon>Veillonella</taxon>
    </lineage>
</organism>
<dbReference type="Proteomes" id="UP000018855">
    <property type="component" value="Unassembled WGS sequence"/>
</dbReference>
<protein>
    <recommendedName>
        <fullName evidence="8">1,4-dihydroxy-2-naphthoate octaprenyltransferase</fullName>
        <ecNumber evidence="8">2.5.1.74</ecNumber>
    </recommendedName>
</protein>
<dbReference type="GO" id="GO:0009234">
    <property type="term" value="P:menaquinone biosynthetic process"/>
    <property type="evidence" value="ECO:0007669"/>
    <property type="project" value="UniProtKB-UniRule"/>
</dbReference>
<feature type="transmembrane region" description="Helical" evidence="9">
    <location>
        <begin position="189"/>
        <end position="211"/>
    </location>
</feature>
<dbReference type="PANTHER" id="PTHR13929:SF0">
    <property type="entry name" value="UBIA PRENYLTRANSFERASE DOMAIN-CONTAINING PROTEIN 1"/>
    <property type="match status" value="1"/>
</dbReference>
<proteinExistence type="predicted"/>
<dbReference type="UniPathway" id="UPA00079"/>
<feature type="transmembrane region" description="Helical" evidence="9">
    <location>
        <begin position="232"/>
        <end position="253"/>
    </location>
</feature>
<evidence type="ECO:0000256" key="7">
    <source>
        <dbReference type="ARBA" id="ARBA00023136"/>
    </source>
</evidence>
<evidence type="ECO:0000313" key="11">
    <source>
        <dbReference type="Proteomes" id="UP000018855"/>
    </source>
</evidence>
<dbReference type="NCBIfam" id="TIGR00751">
    <property type="entry name" value="menA"/>
    <property type="match status" value="1"/>
</dbReference>
<feature type="transmembrane region" description="Helical" evidence="9">
    <location>
        <begin position="28"/>
        <end position="47"/>
    </location>
</feature>
<dbReference type="GO" id="GO:0016020">
    <property type="term" value="C:membrane"/>
    <property type="evidence" value="ECO:0007669"/>
    <property type="project" value="UniProtKB-SubCell"/>
</dbReference>
<keyword evidence="7 9" id="KW-0472">Membrane</keyword>
<dbReference type="PIRSF" id="PIRSF005355">
    <property type="entry name" value="UBIAD1"/>
    <property type="match status" value="1"/>
</dbReference>
<dbReference type="InterPro" id="IPR044878">
    <property type="entry name" value="UbiA_sf"/>
</dbReference>
<dbReference type="EC" id="2.5.1.74" evidence="8"/>
<dbReference type="PATRIC" id="fig|1403949.3.peg.1033"/>
<evidence type="ECO:0000256" key="5">
    <source>
        <dbReference type="ARBA" id="ARBA00022692"/>
    </source>
</evidence>
<feature type="transmembrane region" description="Helical" evidence="9">
    <location>
        <begin position="290"/>
        <end position="311"/>
    </location>
</feature>
<keyword evidence="6 9" id="KW-1133">Transmembrane helix</keyword>
<dbReference type="CDD" id="cd13962">
    <property type="entry name" value="PT_UbiA_UBIAD1"/>
    <property type="match status" value="1"/>
</dbReference>
<keyword evidence="3" id="KW-0474">Menaquinone biosynthesis</keyword>
<dbReference type="PANTHER" id="PTHR13929">
    <property type="entry name" value="1,4-DIHYDROXY-2-NAPHTHOATE OCTAPRENYLTRANSFERASE"/>
    <property type="match status" value="1"/>
</dbReference>
<evidence type="ECO:0000256" key="1">
    <source>
        <dbReference type="ARBA" id="ARBA00004141"/>
    </source>
</evidence>
<dbReference type="Gene3D" id="1.10.357.140">
    <property type="entry name" value="UbiA prenyltransferase"/>
    <property type="match status" value="1"/>
</dbReference>
<feature type="transmembrane region" description="Helical" evidence="9">
    <location>
        <begin position="133"/>
        <end position="152"/>
    </location>
</feature>